<dbReference type="InterPro" id="IPR048254">
    <property type="entry name" value="CDP_ALCOHOL_P_TRANSF_CS"/>
</dbReference>
<gene>
    <name evidence="7" type="primary">EPT1</name>
    <name evidence="7" type="ORF">AWC38_SpisGene17279</name>
</gene>
<accession>A0A2B4RL81</accession>
<feature type="transmembrane region" description="Helical" evidence="6">
    <location>
        <begin position="185"/>
        <end position="201"/>
    </location>
</feature>
<dbReference type="Pfam" id="PF01066">
    <property type="entry name" value="CDP-OH_P_transf"/>
    <property type="match status" value="1"/>
</dbReference>
<feature type="transmembrane region" description="Helical" evidence="6">
    <location>
        <begin position="348"/>
        <end position="366"/>
    </location>
</feature>
<dbReference type="Gene3D" id="1.20.120.1760">
    <property type="match status" value="1"/>
</dbReference>
<comment type="caution">
    <text evidence="7">The sequence shown here is derived from an EMBL/GenBank/DDBJ whole genome shotgun (WGS) entry which is preliminary data.</text>
</comment>
<dbReference type="InterPro" id="IPR043130">
    <property type="entry name" value="CDP-OH_PTrfase_TM_dom"/>
</dbReference>
<dbReference type="AlphaFoldDB" id="A0A2B4RL81"/>
<keyword evidence="3 5" id="KW-0808">Transferase</keyword>
<dbReference type="GO" id="GO:0005794">
    <property type="term" value="C:Golgi apparatus"/>
    <property type="evidence" value="ECO:0007669"/>
    <property type="project" value="TreeGrafter"/>
</dbReference>
<keyword evidence="8" id="KW-1185">Reference proteome</keyword>
<dbReference type="GO" id="GO:0006646">
    <property type="term" value="P:phosphatidylethanolamine biosynthetic process"/>
    <property type="evidence" value="ECO:0007669"/>
    <property type="project" value="TreeGrafter"/>
</dbReference>
<dbReference type="InterPro" id="IPR000462">
    <property type="entry name" value="CDP-OH_P_trans"/>
</dbReference>
<evidence type="ECO:0000256" key="6">
    <source>
        <dbReference type="SAM" id="Phobius"/>
    </source>
</evidence>
<dbReference type="InterPro" id="IPR014472">
    <property type="entry name" value="CHOPT"/>
</dbReference>
<sequence length="411" mass="46890">MPPDSKDLSSSKEKSPSFHRLHTTDLDRMKGIYLGEEELRGFDKYKYKSEDTSPLSNYITHPFWNFVVELFPRWLAPNVLTFSGWSFLFMIYAVTCYYDPHFTAAGEKDRSKQIPSVWWLVFAVLHFGAHTLDGCDGKQARRTNSSSPLGELFDHGLDSSAAFLIPISLFSLFGHGPHSVTLWELYPLMLACLLGFYVAHWEKYNTGTLFLPWTYDASQIAISFVYLLTFYYGVDMWKFEIIEGFPLCFVFRFTVYGSSIVLTVAMTLYNMYQAHVSKTDRGLSLFEGLLPLLSFSLMIFLFYAWAIFSPANILEIQPRLFFTATGIVFSNVTCRLIVSTMTSQRCQAINAMLFPLFALTLIVPFTKSVDMEVGILVVYTAVVALCHLHYGIVLVRELCNHLNISCFSLTK</sequence>
<dbReference type="GO" id="GO:0004307">
    <property type="term" value="F:ethanolaminephosphotransferase activity"/>
    <property type="evidence" value="ECO:0007669"/>
    <property type="project" value="TreeGrafter"/>
</dbReference>
<dbReference type="Proteomes" id="UP000225706">
    <property type="component" value="Unassembled WGS sequence"/>
</dbReference>
<feature type="transmembrane region" description="Helical" evidence="6">
    <location>
        <begin position="213"/>
        <end position="234"/>
    </location>
</feature>
<keyword evidence="4 6" id="KW-0472">Membrane</keyword>
<name>A0A2B4RL81_STYPI</name>
<feature type="transmembrane region" description="Helical" evidence="6">
    <location>
        <begin position="373"/>
        <end position="395"/>
    </location>
</feature>
<evidence type="ECO:0000313" key="7">
    <source>
        <dbReference type="EMBL" id="PFX18351.1"/>
    </source>
</evidence>
<feature type="transmembrane region" description="Helical" evidence="6">
    <location>
        <begin position="289"/>
        <end position="308"/>
    </location>
</feature>
<evidence type="ECO:0000313" key="8">
    <source>
        <dbReference type="Proteomes" id="UP000225706"/>
    </source>
</evidence>
<evidence type="ECO:0000256" key="5">
    <source>
        <dbReference type="RuleBase" id="RU003750"/>
    </source>
</evidence>
<dbReference type="EMBL" id="LSMT01000415">
    <property type="protein sequence ID" value="PFX18351.1"/>
    <property type="molecule type" value="Genomic_DNA"/>
</dbReference>
<comment type="similarity">
    <text evidence="2 5">Belongs to the CDP-alcohol phosphatidyltransferase class-I family.</text>
</comment>
<dbReference type="PANTHER" id="PTHR10414:SF71">
    <property type="entry name" value="FI05338P"/>
    <property type="match status" value="1"/>
</dbReference>
<proteinExistence type="inferred from homology"/>
<evidence type="ECO:0000256" key="4">
    <source>
        <dbReference type="ARBA" id="ARBA00023136"/>
    </source>
</evidence>
<evidence type="ECO:0000256" key="1">
    <source>
        <dbReference type="ARBA" id="ARBA00004370"/>
    </source>
</evidence>
<comment type="subcellular location">
    <subcellularLocation>
        <location evidence="1">Membrane</location>
    </subcellularLocation>
</comment>
<dbReference type="PROSITE" id="PS00379">
    <property type="entry name" value="CDP_ALCOHOL_P_TRANSF"/>
    <property type="match status" value="1"/>
</dbReference>
<feature type="transmembrane region" description="Helical" evidence="6">
    <location>
        <begin position="320"/>
        <end position="342"/>
    </location>
</feature>
<dbReference type="PIRSF" id="PIRSF015665">
    <property type="entry name" value="CHOPT"/>
    <property type="match status" value="1"/>
</dbReference>
<feature type="transmembrane region" description="Helical" evidence="6">
    <location>
        <begin position="116"/>
        <end position="132"/>
    </location>
</feature>
<evidence type="ECO:0000256" key="3">
    <source>
        <dbReference type="ARBA" id="ARBA00022679"/>
    </source>
</evidence>
<organism evidence="7 8">
    <name type="scientific">Stylophora pistillata</name>
    <name type="common">Smooth cauliflower coral</name>
    <dbReference type="NCBI Taxonomy" id="50429"/>
    <lineage>
        <taxon>Eukaryota</taxon>
        <taxon>Metazoa</taxon>
        <taxon>Cnidaria</taxon>
        <taxon>Anthozoa</taxon>
        <taxon>Hexacorallia</taxon>
        <taxon>Scleractinia</taxon>
        <taxon>Astrocoeniina</taxon>
        <taxon>Pocilloporidae</taxon>
        <taxon>Stylophora</taxon>
    </lineage>
</organism>
<feature type="transmembrane region" description="Helical" evidence="6">
    <location>
        <begin position="246"/>
        <end position="269"/>
    </location>
</feature>
<dbReference type="PANTHER" id="PTHR10414">
    <property type="entry name" value="ETHANOLAMINEPHOSPHOTRANSFERASE"/>
    <property type="match status" value="1"/>
</dbReference>
<dbReference type="OrthoDB" id="196717at2759"/>
<dbReference type="GO" id="GO:0005789">
    <property type="term" value="C:endoplasmic reticulum membrane"/>
    <property type="evidence" value="ECO:0007669"/>
    <property type="project" value="TreeGrafter"/>
</dbReference>
<keyword evidence="6" id="KW-1133">Transmembrane helix</keyword>
<feature type="transmembrane region" description="Helical" evidence="6">
    <location>
        <begin position="74"/>
        <end position="95"/>
    </location>
</feature>
<protein>
    <submittedName>
        <fullName evidence="7">Ethanolaminephosphotransferase 1</fullName>
    </submittedName>
</protein>
<dbReference type="STRING" id="50429.A0A2B4RL81"/>
<reference evidence="8" key="1">
    <citation type="journal article" date="2017" name="bioRxiv">
        <title>Comparative analysis of the genomes of Stylophora pistillata and Acropora digitifera provides evidence for extensive differences between species of corals.</title>
        <authorList>
            <person name="Voolstra C.R."/>
            <person name="Li Y."/>
            <person name="Liew Y.J."/>
            <person name="Baumgarten S."/>
            <person name="Zoccola D."/>
            <person name="Flot J.-F."/>
            <person name="Tambutte S."/>
            <person name="Allemand D."/>
            <person name="Aranda M."/>
        </authorList>
    </citation>
    <scope>NUCLEOTIDE SEQUENCE [LARGE SCALE GENOMIC DNA]</scope>
</reference>
<keyword evidence="6" id="KW-0812">Transmembrane</keyword>
<evidence type="ECO:0000256" key="2">
    <source>
        <dbReference type="ARBA" id="ARBA00010441"/>
    </source>
</evidence>
<dbReference type="FunFam" id="1.20.120.1760:FF:000016">
    <property type="entry name" value="ethanolaminephosphotransferase 1"/>
    <property type="match status" value="1"/>
</dbReference>